<dbReference type="Gene3D" id="2.150.10.10">
    <property type="entry name" value="Serralysin-like metalloprotease, C-terminal"/>
    <property type="match status" value="4"/>
</dbReference>
<keyword evidence="6" id="KW-1185">Reference proteome</keyword>
<dbReference type="AlphaFoldDB" id="A0A844CFI1"/>
<comment type="caution">
    <text evidence="5">The sequence shown here is derived from an EMBL/GenBank/DDBJ whole genome shotgun (WGS) entry which is preliminary data.</text>
</comment>
<dbReference type="PRINTS" id="PR00313">
    <property type="entry name" value="CABNDNGRPT"/>
</dbReference>
<gene>
    <name evidence="5" type="ORF">FDP25_01050</name>
</gene>
<evidence type="ECO:0000256" key="3">
    <source>
        <dbReference type="SAM" id="MobiDB-lite"/>
    </source>
</evidence>
<dbReference type="PROSITE" id="PS00330">
    <property type="entry name" value="HEMOLYSIN_CALCIUM"/>
    <property type="match status" value="4"/>
</dbReference>
<dbReference type="InterPro" id="IPR050557">
    <property type="entry name" value="RTX_toxin/Mannuronan_C5-epim"/>
</dbReference>
<dbReference type="EMBL" id="SZWE01000001">
    <property type="protein sequence ID" value="MRU14011.1"/>
    <property type="molecule type" value="Genomic_DNA"/>
</dbReference>
<comment type="subcellular location">
    <subcellularLocation>
        <location evidence="1">Secreted</location>
    </subcellularLocation>
</comment>
<dbReference type="PROSITE" id="PS50817">
    <property type="entry name" value="INTEIN_N_TER"/>
    <property type="match status" value="1"/>
</dbReference>
<proteinExistence type="predicted"/>
<protein>
    <submittedName>
        <fullName evidence="5">Type I secretion protein</fullName>
    </submittedName>
</protein>
<name>A0A844CFI1_9RHOB</name>
<dbReference type="GO" id="GO:0005576">
    <property type="term" value="C:extracellular region"/>
    <property type="evidence" value="ECO:0007669"/>
    <property type="project" value="UniProtKB-SubCell"/>
</dbReference>
<evidence type="ECO:0000313" key="6">
    <source>
        <dbReference type="Proteomes" id="UP000564704"/>
    </source>
</evidence>
<dbReference type="SUPFAM" id="SSF51294">
    <property type="entry name" value="Hedgehog/intein (Hint) domain"/>
    <property type="match status" value="1"/>
</dbReference>
<feature type="compositionally biased region" description="Polar residues" evidence="3">
    <location>
        <begin position="11"/>
        <end position="26"/>
    </location>
</feature>
<dbReference type="Pfam" id="PF00353">
    <property type="entry name" value="HemolysinCabind"/>
    <property type="match status" value="7"/>
</dbReference>
<dbReference type="GO" id="GO:0005509">
    <property type="term" value="F:calcium ion binding"/>
    <property type="evidence" value="ECO:0007669"/>
    <property type="project" value="InterPro"/>
</dbReference>
<reference evidence="5 6" key="1">
    <citation type="submission" date="2019-05" db="EMBL/GenBank/DDBJ databases">
        <title>Roseovarius bejariae sp. nov., a moderately halophylic bacterium isolated from a saline soil in Rambla Salada (Murcia).</title>
        <authorList>
            <person name="Castro D.J."/>
            <person name="Gomez-Altuve A."/>
            <person name="Reina J.C."/>
            <person name="Rodriguez M."/>
            <person name="Sampedro I."/>
            <person name="Llamas I."/>
            <person name="Martinez-Checa F."/>
        </authorList>
    </citation>
    <scope>NUCLEOTIDE SEQUENCE [LARGE SCALE GENOMIC DNA]</scope>
    <source>
        <strain evidence="5 6">A21</strain>
    </source>
</reference>
<dbReference type="Pfam" id="PF13403">
    <property type="entry name" value="Hint_2"/>
    <property type="match status" value="1"/>
</dbReference>
<feature type="compositionally biased region" description="Acidic residues" evidence="3">
    <location>
        <begin position="154"/>
        <end position="164"/>
    </location>
</feature>
<evidence type="ECO:0000313" key="5">
    <source>
        <dbReference type="EMBL" id="MRU14011.1"/>
    </source>
</evidence>
<sequence>MLTPGADILTSGDTATGNDVDSNAVTPPTDPDTSLLVDIAGPVSRIEIDYDNGGTDTQAIWVTDVHFSTIDAGGELDGIVSNGDDDAYIATNPDSDPDYVYTGDPEGDLVDSGDAILAGEAPDDDIIQAGGGNDTIEAGLGDDEVDAGTGDDLAFGEEGNDEIDGGAGDDTIDGGADNDTLTGGEGSDSAVGGAGDDVIDTGNGAPVNDHETFVGVPFETGADQLNDLDTVVGGAGNDTITTGDDADLISGDGGNDSINGGIDDDTIFGGTGDDYIDGGLGNDSIEGGDGHDTIDAGIDGFSDYEGDDPNLPNAALIDPATGMPALSDPNPDDGRDYVDGGEGNDLIMTGDDDDTIIGGLGDDTVNAGIDDDIVFGNEGADSLTGSHGSDTIEGGAGDDTIWGGFGNDPIAGIPGEIPDATDPVPENGQDLLLGGDGNDVIYGEDDDDTIEGGAGDDTIDGGVDDDLLLGGADNDMVDGGAGNDTVLGGTGNDILLGGDDRDLFTDAGAGDVVDGGTGGDDYDVLNLAGQGDFRIVGETLDADGDSTSGTVEFLDPDGTVSGSLGFTEIEDIIPCFTPGTVIATPKGERRVEDLEVGDRVITRDNGLQEIRWIGRRDLTGQELCQAPNLKPVLIRAGSLGRGLPEHDMMVSPQHRLLINNDRSALYFDEREVLAAAKHLTGMKGVDTVEASGVSYIHFMFDQHEVVLSNGAWTESFQPGEQVMDGMGAAQRNEIYDLFPELREAEGLKDYQAARRSLKKHEAKLLMS</sequence>
<feature type="domain" description="Hedgehog/Intein (Hint)" evidence="4">
    <location>
        <begin position="574"/>
        <end position="719"/>
    </location>
</feature>
<evidence type="ECO:0000256" key="1">
    <source>
        <dbReference type="ARBA" id="ARBA00004613"/>
    </source>
</evidence>
<dbReference type="Gene3D" id="2.170.16.10">
    <property type="entry name" value="Hedgehog/Intein (Hint) domain"/>
    <property type="match status" value="1"/>
</dbReference>
<dbReference type="Proteomes" id="UP000564704">
    <property type="component" value="Unassembled WGS sequence"/>
</dbReference>
<dbReference type="SUPFAM" id="SSF51120">
    <property type="entry name" value="beta-Roll"/>
    <property type="match status" value="4"/>
</dbReference>
<dbReference type="OrthoDB" id="6305173at2"/>
<feature type="region of interest" description="Disordered" evidence="3">
    <location>
        <begin position="1"/>
        <end position="35"/>
    </location>
</feature>
<dbReference type="InterPro" id="IPR028992">
    <property type="entry name" value="Hedgehog/Intein_dom"/>
</dbReference>
<feature type="compositionally biased region" description="Low complexity" evidence="3">
    <location>
        <begin position="173"/>
        <end position="191"/>
    </location>
</feature>
<dbReference type="InterPro" id="IPR011049">
    <property type="entry name" value="Serralysin-like_metalloprot_C"/>
</dbReference>
<organism evidence="5 6">
    <name type="scientific">Roseovarius bejariae</name>
    <dbReference type="NCBI Taxonomy" id="2576383"/>
    <lineage>
        <taxon>Bacteria</taxon>
        <taxon>Pseudomonadati</taxon>
        <taxon>Pseudomonadota</taxon>
        <taxon>Alphaproteobacteria</taxon>
        <taxon>Rhodobacterales</taxon>
        <taxon>Roseobacteraceae</taxon>
        <taxon>Roseovarius</taxon>
    </lineage>
</organism>
<evidence type="ECO:0000259" key="4">
    <source>
        <dbReference type="Pfam" id="PF13403"/>
    </source>
</evidence>
<dbReference type="InterPro" id="IPR036844">
    <property type="entry name" value="Hint_dom_sf"/>
</dbReference>
<dbReference type="GO" id="GO:0016539">
    <property type="term" value="P:intein-mediated protein splicing"/>
    <property type="evidence" value="ECO:0007669"/>
    <property type="project" value="InterPro"/>
</dbReference>
<dbReference type="InterPro" id="IPR006141">
    <property type="entry name" value="Intein_N"/>
</dbReference>
<dbReference type="PANTHER" id="PTHR38340:SF1">
    <property type="entry name" value="S-LAYER PROTEIN"/>
    <property type="match status" value="1"/>
</dbReference>
<dbReference type="InterPro" id="IPR001343">
    <property type="entry name" value="Hemolysn_Ca-bd"/>
</dbReference>
<accession>A0A844CFI1</accession>
<dbReference type="InterPro" id="IPR018511">
    <property type="entry name" value="Hemolysin-typ_Ca-bd_CS"/>
</dbReference>
<evidence type="ECO:0000256" key="2">
    <source>
        <dbReference type="ARBA" id="ARBA00022525"/>
    </source>
</evidence>
<keyword evidence="2" id="KW-0964">Secreted</keyword>
<feature type="region of interest" description="Disordered" evidence="3">
    <location>
        <begin position="317"/>
        <end position="350"/>
    </location>
</feature>
<dbReference type="PANTHER" id="PTHR38340">
    <property type="entry name" value="S-LAYER PROTEIN"/>
    <property type="match status" value="1"/>
</dbReference>
<feature type="region of interest" description="Disordered" evidence="3">
    <location>
        <begin position="138"/>
        <end position="207"/>
    </location>
</feature>